<dbReference type="InterPro" id="IPR008964">
    <property type="entry name" value="Invasin/intimin_cell_adhesion"/>
</dbReference>
<keyword evidence="3" id="KW-1185">Reference proteome</keyword>
<sequence>MRAAVVLLLTALVAGGCDQTATGFRIASAEVVPSEVVFEAVGQTRSLEVRVTDRDGEPVFGVRTVWSSADTAVATVSSDGEVTAVSPGATTITAAISGLRIVDATARASVVVQPPAAVR</sequence>
<evidence type="ECO:0000313" key="2">
    <source>
        <dbReference type="EMBL" id="MEK9499716.1"/>
    </source>
</evidence>
<name>A0ABU9E5A8_9BACT</name>
<dbReference type="Proteomes" id="UP001484239">
    <property type="component" value="Unassembled WGS sequence"/>
</dbReference>
<evidence type="ECO:0000313" key="3">
    <source>
        <dbReference type="Proteomes" id="UP001484239"/>
    </source>
</evidence>
<reference evidence="2 3" key="1">
    <citation type="submission" date="2024-02" db="EMBL/GenBank/DDBJ databases">
        <title>A novel Gemmatimonadota bacterium.</title>
        <authorList>
            <person name="Du Z.-J."/>
            <person name="Ye Y.-Q."/>
        </authorList>
    </citation>
    <scope>NUCLEOTIDE SEQUENCE [LARGE SCALE GENOMIC DNA]</scope>
    <source>
        <strain evidence="2 3">DH-20</strain>
    </source>
</reference>
<dbReference type="SMART" id="SM00635">
    <property type="entry name" value="BID_2"/>
    <property type="match status" value="1"/>
</dbReference>
<dbReference type="PROSITE" id="PS51257">
    <property type="entry name" value="PROKAR_LIPOPROTEIN"/>
    <property type="match status" value="1"/>
</dbReference>
<protein>
    <submittedName>
        <fullName evidence="2">Ig-like domain-containing protein</fullName>
    </submittedName>
</protein>
<feature type="domain" description="BIG2" evidence="1">
    <location>
        <begin position="25"/>
        <end position="105"/>
    </location>
</feature>
<dbReference type="EMBL" id="JBBHLI010000001">
    <property type="protein sequence ID" value="MEK9499716.1"/>
    <property type="molecule type" value="Genomic_DNA"/>
</dbReference>
<accession>A0ABU9E5A8</accession>
<gene>
    <name evidence="2" type="ORF">WI372_01815</name>
</gene>
<organism evidence="2 3">
    <name type="scientific">Gaopeijia maritima</name>
    <dbReference type="NCBI Taxonomy" id="3119007"/>
    <lineage>
        <taxon>Bacteria</taxon>
        <taxon>Pseudomonadati</taxon>
        <taxon>Gemmatimonadota</taxon>
        <taxon>Longimicrobiia</taxon>
        <taxon>Gaopeijiales</taxon>
        <taxon>Gaopeijiaceae</taxon>
        <taxon>Gaopeijia</taxon>
    </lineage>
</organism>
<comment type="caution">
    <text evidence="2">The sequence shown here is derived from an EMBL/GenBank/DDBJ whole genome shotgun (WGS) entry which is preliminary data.</text>
</comment>
<dbReference type="Gene3D" id="2.60.40.1080">
    <property type="match status" value="1"/>
</dbReference>
<dbReference type="InterPro" id="IPR003343">
    <property type="entry name" value="Big_2"/>
</dbReference>
<evidence type="ECO:0000259" key="1">
    <source>
        <dbReference type="SMART" id="SM00635"/>
    </source>
</evidence>
<dbReference type="Pfam" id="PF02368">
    <property type="entry name" value="Big_2"/>
    <property type="match status" value="1"/>
</dbReference>
<dbReference type="RefSeq" id="WP_405278283.1">
    <property type="nucleotide sequence ID" value="NZ_CP144380.1"/>
</dbReference>
<dbReference type="SUPFAM" id="SSF49373">
    <property type="entry name" value="Invasin/intimin cell-adhesion fragments"/>
    <property type="match status" value="1"/>
</dbReference>
<proteinExistence type="predicted"/>